<evidence type="ECO:0000313" key="2">
    <source>
        <dbReference type="Proteomes" id="UP000295134"/>
    </source>
</evidence>
<dbReference type="KEGG" id="ans:ArsFIN_22730"/>
<dbReference type="EMBL" id="CP038613">
    <property type="protein sequence ID" value="QBY43705.1"/>
    <property type="molecule type" value="Genomic_DNA"/>
</dbReference>
<name>A0A4P7KUE8_9GAMM</name>
<proteinExistence type="predicted"/>
<dbReference type="AlphaFoldDB" id="A0A4P7KUE8"/>
<evidence type="ECO:0000313" key="1">
    <source>
        <dbReference type="EMBL" id="QBY43705.1"/>
    </source>
</evidence>
<sequence length="42" mass="4730">MRNIDLIRQVKQQATGRWQGILASLGGRSPLESSYRLSSLWG</sequence>
<gene>
    <name evidence="1" type="ORF">ArsFIN_22730</name>
</gene>
<organism evidence="1 2">
    <name type="scientific">Arsenophonus nasoniae</name>
    <name type="common">son-killer infecting Nasonia vitripennis</name>
    <dbReference type="NCBI Taxonomy" id="638"/>
    <lineage>
        <taxon>Bacteria</taxon>
        <taxon>Pseudomonadati</taxon>
        <taxon>Pseudomonadota</taxon>
        <taxon>Gammaproteobacteria</taxon>
        <taxon>Enterobacterales</taxon>
        <taxon>Morganellaceae</taxon>
        <taxon>Arsenophonus</taxon>
    </lineage>
</organism>
<protein>
    <submittedName>
        <fullName evidence="1">Uncharacterized protein</fullName>
    </submittedName>
</protein>
<accession>A0A4P7KUE8</accession>
<dbReference type="Proteomes" id="UP000295134">
    <property type="component" value="Chromosome"/>
</dbReference>
<reference evidence="1 2" key="1">
    <citation type="submission" date="2019-03" db="EMBL/GenBank/DDBJ databases">
        <title>Long-read sequencing reveals hyperdense prophage content in a complex bacterial symbiont genome.</title>
        <authorList>
            <person name="Frost C.L."/>
            <person name="Siozios S."/>
            <person name="Nadal-Jimenez P."/>
            <person name="Brockhurst M.A."/>
            <person name="King K.C."/>
            <person name="Darby A.C."/>
            <person name="Hurst G.D.D."/>
        </authorList>
    </citation>
    <scope>NUCLEOTIDE SEQUENCE [LARGE SCALE GENOMIC DNA]</scope>
    <source>
        <strain evidence="1 2">FIN</strain>
    </source>
</reference>